<feature type="signal peptide" evidence="2">
    <location>
        <begin position="1"/>
        <end position="22"/>
    </location>
</feature>
<reference evidence="3 4" key="1">
    <citation type="submission" date="2021-12" db="EMBL/GenBank/DDBJ databases">
        <title>Discovery of the Pendulisporaceae a myxobacterial family with distinct sporulation behavior and unique specialized metabolism.</title>
        <authorList>
            <person name="Garcia R."/>
            <person name="Popoff A."/>
            <person name="Bader C.D."/>
            <person name="Loehr J."/>
            <person name="Walesch S."/>
            <person name="Walt C."/>
            <person name="Boldt J."/>
            <person name="Bunk B."/>
            <person name="Haeckl F.J.F.P.J."/>
            <person name="Gunesch A.P."/>
            <person name="Birkelbach J."/>
            <person name="Nuebel U."/>
            <person name="Pietschmann T."/>
            <person name="Bach T."/>
            <person name="Mueller R."/>
        </authorList>
    </citation>
    <scope>NUCLEOTIDE SEQUENCE [LARGE SCALE GENOMIC DNA]</scope>
    <source>
        <strain evidence="3 4">MSr11954</strain>
    </source>
</reference>
<dbReference type="EMBL" id="CP089984">
    <property type="protein sequence ID" value="WXB14310.1"/>
    <property type="molecule type" value="Genomic_DNA"/>
</dbReference>
<evidence type="ECO:0000313" key="4">
    <source>
        <dbReference type="Proteomes" id="UP001370348"/>
    </source>
</evidence>
<dbReference type="InterPro" id="IPR058093">
    <property type="entry name" value="LA_2272-like"/>
</dbReference>
<accession>A0ABZ2LYX1</accession>
<name>A0ABZ2LYX1_9BACT</name>
<keyword evidence="4" id="KW-1185">Reference proteome</keyword>
<gene>
    <name evidence="3" type="ORF">LZC94_41605</name>
</gene>
<dbReference type="Proteomes" id="UP001370348">
    <property type="component" value="Chromosome"/>
</dbReference>
<evidence type="ECO:0000256" key="1">
    <source>
        <dbReference type="SAM" id="MobiDB-lite"/>
    </source>
</evidence>
<proteinExistence type="predicted"/>
<dbReference type="NCBIfam" id="NF047436">
    <property type="entry name" value="LA_2272_repeat"/>
    <property type="match status" value="1"/>
</dbReference>
<feature type="chain" id="PRO_5046213406" evidence="2">
    <location>
        <begin position="23"/>
        <end position="476"/>
    </location>
</feature>
<evidence type="ECO:0000256" key="2">
    <source>
        <dbReference type="SAM" id="SignalP"/>
    </source>
</evidence>
<sequence>MSFARALLLALLLISFSTPVFAAPPSGNDAPIALQVQGDEAPERVRAALSEKVRTTLVAPGAASDPHRPELVVRIKDTLVTINYRDGKGRDVERTVQAANKAAVLDTASLLAENLVTNQTDALLTLTAPPPAAAQDAQNAEGAQKEGAKPAMDRPFHPLVVSLVYPIATNFGRPDVRTPFAMDALYGRIGELDGLQMSGILGQVDGSVNGLQMGGIAAYGGEELRGVQMGGIGAYAGKGGVGGAQMGGIGTYSGEDVSGAQLAGIFAYTKRKLYGAQLAGITAIAPDGVEGMQMAPVNIAGDVRGTQFGVVNIGGQVKGLQFGVVNIADDVDGAQVGIFNYSRTGRIGAIAWSSNHGLANVGIKYATKYTYAVVRGTYAHERGTDFMGPGVNLGLHLPVLQPVYFDIDLGSANMYRISEKKTENFNDYQARLIAGIELANHLGLFAGGGLDVQVDNKGDNDVRFRPVFSGGAQLMY</sequence>
<protein>
    <submittedName>
        <fullName evidence="3">Uncharacterized protein</fullName>
    </submittedName>
</protein>
<keyword evidence="2" id="KW-0732">Signal</keyword>
<evidence type="ECO:0000313" key="3">
    <source>
        <dbReference type="EMBL" id="WXB14310.1"/>
    </source>
</evidence>
<feature type="region of interest" description="Disordered" evidence="1">
    <location>
        <begin position="132"/>
        <end position="151"/>
    </location>
</feature>
<organism evidence="3 4">
    <name type="scientific">Pendulispora albinea</name>
    <dbReference type="NCBI Taxonomy" id="2741071"/>
    <lineage>
        <taxon>Bacteria</taxon>
        <taxon>Pseudomonadati</taxon>
        <taxon>Myxococcota</taxon>
        <taxon>Myxococcia</taxon>
        <taxon>Myxococcales</taxon>
        <taxon>Sorangiineae</taxon>
        <taxon>Pendulisporaceae</taxon>
        <taxon>Pendulispora</taxon>
    </lineage>
</organism>
<dbReference type="RefSeq" id="WP_394823930.1">
    <property type="nucleotide sequence ID" value="NZ_CP089984.1"/>
</dbReference>